<dbReference type="SMART" id="SM00387">
    <property type="entry name" value="HATPase_c"/>
    <property type="match status" value="1"/>
</dbReference>
<dbReference type="InterPro" id="IPR013655">
    <property type="entry name" value="PAS_fold_3"/>
</dbReference>
<dbReference type="Gene3D" id="3.30.565.10">
    <property type="entry name" value="Histidine kinase-like ATPase, C-terminal domain"/>
    <property type="match status" value="1"/>
</dbReference>
<evidence type="ECO:0000256" key="1">
    <source>
        <dbReference type="ARBA" id="ARBA00000085"/>
    </source>
</evidence>
<dbReference type="PRINTS" id="PR00344">
    <property type="entry name" value="BCTRLSENSOR"/>
</dbReference>
<dbReference type="InterPro" id="IPR003594">
    <property type="entry name" value="HATPase_dom"/>
</dbReference>
<keyword evidence="3" id="KW-0597">Phosphoprotein</keyword>
<dbReference type="GO" id="GO:0000155">
    <property type="term" value="F:phosphorelay sensor kinase activity"/>
    <property type="evidence" value="ECO:0007669"/>
    <property type="project" value="InterPro"/>
</dbReference>
<dbReference type="InterPro" id="IPR004358">
    <property type="entry name" value="Sig_transdc_His_kin-like_C"/>
</dbReference>
<proteinExistence type="predicted"/>
<dbReference type="InterPro" id="IPR005467">
    <property type="entry name" value="His_kinase_dom"/>
</dbReference>
<evidence type="ECO:0000259" key="8">
    <source>
        <dbReference type="PROSITE" id="PS50112"/>
    </source>
</evidence>
<dbReference type="EC" id="2.7.13.3" evidence="2"/>
<dbReference type="InterPro" id="IPR000014">
    <property type="entry name" value="PAS"/>
</dbReference>
<feature type="domain" description="Histidine kinase" evidence="7">
    <location>
        <begin position="145"/>
        <end position="363"/>
    </location>
</feature>
<keyword evidence="6" id="KW-0902">Two-component regulatory system</keyword>
<dbReference type="FunFam" id="3.30.565.10:FF:000006">
    <property type="entry name" value="Sensor histidine kinase WalK"/>
    <property type="match status" value="1"/>
</dbReference>
<evidence type="ECO:0000259" key="7">
    <source>
        <dbReference type="PROSITE" id="PS50109"/>
    </source>
</evidence>
<dbReference type="Pfam" id="PF08447">
    <property type="entry name" value="PAS_3"/>
    <property type="match status" value="1"/>
</dbReference>
<evidence type="ECO:0000313" key="9">
    <source>
        <dbReference type="EMBL" id="MBD8525642.1"/>
    </source>
</evidence>
<dbReference type="SUPFAM" id="SSF55874">
    <property type="entry name" value="ATPase domain of HSP90 chaperone/DNA topoisomerase II/histidine kinase"/>
    <property type="match status" value="1"/>
</dbReference>
<dbReference type="SMART" id="SM00388">
    <property type="entry name" value="HisKA"/>
    <property type="match status" value="1"/>
</dbReference>
<dbReference type="PROSITE" id="PS50112">
    <property type="entry name" value="PAS"/>
    <property type="match status" value="1"/>
</dbReference>
<dbReference type="RefSeq" id="WP_192028993.1">
    <property type="nucleotide sequence ID" value="NZ_JACYTR010000011.1"/>
</dbReference>
<evidence type="ECO:0000256" key="2">
    <source>
        <dbReference type="ARBA" id="ARBA00012438"/>
    </source>
</evidence>
<protein>
    <recommendedName>
        <fullName evidence="2">histidine kinase</fullName>
        <ecNumber evidence="2">2.7.13.3</ecNumber>
    </recommendedName>
</protein>
<keyword evidence="5 9" id="KW-0418">Kinase</keyword>
<dbReference type="InterPro" id="IPR036097">
    <property type="entry name" value="HisK_dim/P_sf"/>
</dbReference>
<evidence type="ECO:0000256" key="5">
    <source>
        <dbReference type="ARBA" id="ARBA00022777"/>
    </source>
</evidence>
<dbReference type="Pfam" id="PF02518">
    <property type="entry name" value="HATPase_c"/>
    <property type="match status" value="1"/>
</dbReference>
<evidence type="ECO:0000313" key="10">
    <source>
        <dbReference type="Proteomes" id="UP000613768"/>
    </source>
</evidence>
<keyword evidence="10" id="KW-1185">Reference proteome</keyword>
<gene>
    <name evidence="9" type="ORF">IFO71_07795</name>
</gene>
<dbReference type="CDD" id="cd00130">
    <property type="entry name" value="PAS"/>
    <property type="match status" value="1"/>
</dbReference>
<evidence type="ECO:0000256" key="3">
    <source>
        <dbReference type="ARBA" id="ARBA00022553"/>
    </source>
</evidence>
<dbReference type="CDD" id="cd00082">
    <property type="entry name" value="HisKA"/>
    <property type="match status" value="1"/>
</dbReference>
<dbReference type="SUPFAM" id="SSF47384">
    <property type="entry name" value="Homodimeric domain of signal transducing histidine kinase"/>
    <property type="match status" value="1"/>
</dbReference>
<dbReference type="NCBIfam" id="TIGR00229">
    <property type="entry name" value="sensory_box"/>
    <property type="match status" value="1"/>
</dbReference>
<accession>A0AAW3ZKD9</accession>
<dbReference type="InterPro" id="IPR050736">
    <property type="entry name" value="Sensor_HK_Regulatory"/>
</dbReference>
<organism evidence="9 10">
    <name type="scientific">Pseudomarimonas arenosa</name>
    <dbReference type="NCBI Taxonomy" id="2774145"/>
    <lineage>
        <taxon>Bacteria</taxon>
        <taxon>Pseudomonadati</taxon>
        <taxon>Pseudomonadota</taxon>
        <taxon>Gammaproteobacteria</taxon>
        <taxon>Lysobacterales</taxon>
        <taxon>Lysobacteraceae</taxon>
        <taxon>Pseudomarimonas</taxon>
    </lineage>
</organism>
<dbReference type="Pfam" id="PF00512">
    <property type="entry name" value="HisKA"/>
    <property type="match status" value="1"/>
</dbReference>
<evidence type="ECO:0000256" key="6">
    <source>
        <dbReference type="ARBA" id="ARBA00023012"/>
    </source>
</evidence>
<dbReference type="InterPro" id="IPR036890">
    <property type="entry name" value="HATPase_C_sf"/>
</dbReference>
<dbReference type="AlphaFoldDB" id="A0AAW3ZKD9"/>
<evidence type="ECO:0000256" key="4">
    <source>
        <dbReference type="ARBA" id="ARBA00022679"/>
    </source>
</evidence>
<dbReference type="InterPro" id="IPR003661">
    <property type="entry name" value="HisK_dim/P_dom"/>
</dbReference>
<dbReference type="Proteomes" id="UP000613768">
    <property type="component" value="Unassembled WGS sequence"/>
</dbReference>
<dbReference type="InterPro" id="IPR035965">
    <property type="entry name" value="PAS-like_dom_sf"/>
</dbReference>
<dbReference type="PANTHER" id="PTHR43711">
    <property type="entry name" value="TWO-COMPONENT HISTIDINE KINASE"/>
    <property type="match status" value="1"/>
</dbReference>
<dbReference type="Gene3D" id="3.30.450.20">
    <property type="entry name" value="PAS domain"/>
    <property type="match status" value="1"/>
</dbReference>
<comment type="caution">
    <text evidence="9">The sequence shown here is derived from an EMBL/GenBank/DDBJ whole genome shotgun (WGS) entry which is preliminary data.</text>
</comment>
<comment type="catalytic activity">
    <reaction evidence="1">
        <text>ATP + protein L-histidine = ADP + protein N-phospho-L-histidine.</text>
        <dbReference type="EC" id="2.7.13.3"/>
    </reaction>
</comment>
<dbReference type="SMART" id="SM00091">
    <property type="entry name" value="PAS"/>
    <property type="match status" value="1"/>
</dbReference>
<dbReference type="Gene3D" id="1.10.287.130">
    <property type="match status" value="1"/>
</dbReference>
<feature type="domain" description="PAS" evidence="8">
    <location>
        <begin position="38"/>
        <end position="91"/>
    </location>
</feature>
<dbReference type="GO" id="GO:0005886">
    <property type="term" value="C:plasma membrane"/>
    <property type="evidence" value="ECO:0007669"/>
    <property type="project" value="UniProtKB-ARBA"/>
</dbReference>
<dbReference type="EMBL" id="JACYTR010000011">
    <property type="protein sequence ID" value="MBD8525642.1"/>
    <property type="molecule type" value="Genomic_DNA"/>
</dbReference>
<reference evidence="9 10" key="1">
    <citation type="submission" date="2020-09" db="EMBL/GenBank/DDBJ databases">
        <title>Pseudoxanthomonas sp. CAU 1598 isolated from sand of Yaerae Beach.</title>
        <authorList>
            <person name="Kim W."/>
        </authorList>
    </citation>
    <scope>NUCLEOTIDE SEQUENCE [LARGE SCALE GENOMIC DNA]</scope>
    <source>
        <strain evidence="9 10">CAU 1598</strain>
    </source>
</reference>
<dbReference type="SUPFAM" id="SSF55785">
    <property type="entry name" value="PYP-like sensor domain (PAS domain)"/>
    <property type="match status" value="1"/>
</dbReference>
<name>A0AAW3ZKD9_9GAMM</name>
<sequence>MNQSSNAYPPLAQPVVEGPVICSESDRFFLLSLDLLCVAGADGRFKRINPAFMETLGYSERELLSRPFIDFVHPEDVAATLDEVKRLNAGELTIDFENRYRCADGSWKWMSWRARADQQGDLYAVARDETERHRIELIKRELISTVSHELRTPLTSLSASLDLIGNGVVGDLAPPMEKLVTIARQNARRLLHLVNDLLDLDRISAGKLKYQWQVVELSTLLGTALEANASYAQCYQVKFEVLERCAPILLKVDPQRLLQVLSNLLSNAAKFSPQGGVVQIRTALHAGTARIEVIDQGPGIPEEFRPRVFERFAQADSSDERMRGGSGLGLAISREITEGMAGQIGFQSSDKGATFYLEFPAQCPDEPPSLVRND</sequence>
<dbReference type="PANTHER" id="PTHR43711:SF1">
    <property type="entry name" value="HISTIDINE KINASE 1"/>
    <property type="match status" value="1"/>
</dbReference>
<dbReference type="PROSITE" id="PS50109">
    <property type="entry name" value="HIS_KIN"/>
    <property type="match status" value="1"/>
</dbReference>
<keyword evidence="4" id="KW-0808">Transferase</keyword>